<dbReference type="STRING" id="7375.A0A0L0CPL6"/>
<keyword evidence="13" id="KW-1185">Reference proteome</keyword>
<gene>
    <name evidence="12" type="ORF">FF38_10113</name>
</gene>
<dbReference type="SUPFAM" id="SSF81321">
    <property type="entry name" value="Family A G protein-coupled receptor-like"/>
    <property type="match status" value="1"/>
</dbReference>
<comment type="caution">
    <text evidence="10">Lacks conserved residue(s) required for the propagation of feature annotation.</text>
</comment>
<evidence type="ECO:0000256" key="3">
    <source>
        <dbReference type="ARBA" id="ARBA00022692"/>
    </source>
</evidence>
<reference evidence="12 13" key="1">
    <citation type="journal article" date="2015" name="Nat. Commun.">
        <title>Lucilia cuprina genome unlocks parasitic fly biology to underpin future interventions.</title>
        <authorList>
            <person name="Anstead C.A."/>
            <person name="Korhonen P.K."/>
            <person name="Young N.D."/>
            <person name="Hall R.S."/>
            <person name="Jex A.R."/>
            <person name="Murali S.C."/>
            <person name="Hughes D.S."/>
            <person name="Lee S.F."/>
            <person name="Perry T."/>
            <person name="Stroehlein A.J."/>
            <person name="Ansell B.R."/>
            <person name="Breugelmans B."/>
            <person name="Hofmann A."/>
            <person name="Qu J."/>
            <person name="Dugan S."/>
            <person name="Lee S.L."/>
            <person name="Chao H."/>
            <person name="Dinh H."/>
            <person name="Han Y."/>
            <person name="Doddapaneni H.V."/>
            <person name="Worley K.C."/>
            <person name="Muzny D.M."/>
            <person name="Ioannidis P."/>
            <person name="Waterhouse R.M."/>
            <person name="Zdobnov E.M."/>
            <person name="James P.J."/>
            <person name="Bagnall N.H."/>
            <person name="Kotze A.C."/>
            <person name="Gibbs R.A."/>
            <person name="Richards S."/>
            <person name="Batterham P."/>
            <person name="Gasser R.B."/>
        </authorList>
    </citation>
    <scope>NUCLEOTIDE SEQUENCE [LARGE SCALE GENOMIC DNA]</scope>
    <source>
        <strain evidence="12 13">LS</strain>
        <tissue evidence="12">Full body</tissue>
    </source>
</reference>
<dbReference type="GO" id="GO:0008188">
    <property type="term" value="F:neuropeptide receptor activity"/>
    <property type="evidence" value="ECO:0007669"/>
    <property type="project" value="TreeGrafter"/>
</dbReference>
<dbReference type="InterPro" id="IPR001817">
    <property type="entry name" value="Vasoprsn_rcpt"/>
</dbReference>
<feature type="transmembrane region" description="Helical" evidence="10">
    <location>
        <begin position="444"/>
        <end position="464"/>
    </location>
</feature>
<proteinExistence type="inferred from homology"/>
<evidence type="ECO:0000256" key="8">
    <source>
        <dbReference type="ARBA" id="ARBA00023180"/>
    </source>
</evidence>
<keyword evidence="3 10" id="KW-0812">Transmembrane</keyword>
<evidence type="ECO:0000256" key="6">
    <source>
        <dbReference type="ARBA" id="ARBA00023136"/>
    </source>
</evidence>
<evidence type="ECO:0000256" key="5">
    <source>
        <dbReference type="ARBA" id="ARBA00023040"/>
    </source>
</evidence>
<keyword evidence="9 10" id="KW-0807">Transducer</keyword>
<comment type="similarity">
    <text evidence="10">Belongs to the G-protein coupled receptor 1 family. Vasopressin/oxytocin receptor subfamily.</text>
</comment>
<accession>A0A0L0CPL6</accession>
<name>A0A0L0CPL6_LUCCU</name>
<organism evidence="12 13">
    <name type="scientific">Lucilia cuprina</name>
    <name type="common">Green bottle fly</name>
    <name type="synonym">Australian sheep blowfly</name>
    <dbReference type="NCBI Taxonomy" id="7375"/>
    <lineage>
        <taxon>Eukaryota</taxon>
        <taxon>Metazoa</taxon>
        <taxon>Ecdysozoa</taxon>
        <taxon>Arthropoda</taxon>
        <taxon>Hexapoda</taxon>
        <taxon>Insecta</taxon>
        <taxon>Pterygota</taxon>
        <taxon>Neoptera</taxon>
        <taxon>Endopterygota</taxon>
        <taxon>Diptera</taxon>
        <taxon>Brachycera</taxon>
        <taxon>Muscomorpha</taxon>
        <taxon>Oestroidea</taxon>
        <taxon>Calliphoridae</taxon>
        <taxon>Luciliinae</taxon>
        <taxon>Lucilia</taxon>
    </lineage>
</organism>
<dbReference type="PROSITE" id="PS00237">
    <property type="entry name" value="G_PROTEIN_RECEP_F1_1"/>
    <property type="match status" value="1"/>
</dbReference>
<dbReference type="InterPro" id="IPR052665">
    <property type="entry name" value="Neuropeptide-GPCR"/>
</dbReference>
<keyword evidence="5 10" id="KW-0297">G-protein coupled receptor</keyword>
<evidence type="ECO:0000313" key="12">
    <source>
        <dbReference type="EMBL" id="KNC34201.1"/>
    </source>
</evidence>
<dbReference type="CDD" id="cd15197">
    <property type="entry name" value="7tmA_NPSR"/>
    <property type="match status" value="1"/>
</dbReference>
<dbReference type="InterPro" id="IPR017452">
    <property type="entry name" value="GPCR_Rhodpsn_7TM"/>
</dbReference>
<feature type="transmembrane region" description="Helical" evidence="10">
    <location>
        <begin position="484"/>
        <end position="511"/>
    </location>
</feature>
<comment type="caution">
    <text evidence="12">The sequence shown here is derived from an EMBL/GenBank/DDBJ whole genome shotgun (WGS) entry which is preliminary data.</text>
</comment>
<comment type="subcellular location">
    <subcellularLocation>
        <location evidence="1 10">Cell membrane</location>
        <topology evidence="1 10">Multi-pass membrane protein</topology>
    </subcellularLocation>
</comment>
<dbReference type="OMA" id="YINLAMA"/>
<evidence type="ECO:0000259" key="11">
    <source>
        <dbReference type="PROSITE" id="PS50262"/>
    </source>
</evidence>
<feature type="transmembrane region" description="Helical" evidence="10">
    <location>
        <begin position="554"/>
        <end position="572"/>
    </location>
</feature>
<evidence type="ECO:0000256" key="7">
    <source>
        <dbReference type="ARBA" id="ARBA00023170"/>
    </source>
</evidence>
<dbReference type="GO" id="GO:0005886">
    <property type="term" value="C:plasma membrane"/>
    <property type="evidence" value="ECO:0007669"/>
    <property type="project" value="UniProtKB-SubCell"/>
</dbReference>
<keyword evidence="6 10" id="KW-0472">Membrane</keyword>
<dbReference type="PRINTS" id="PR00237">
    <property type="entry name" value="GPCRRHODOPSN"/>
</dbReference>
<dbReference type="PRINTS" id="PR00896">
    <property type="entry name" value="VASOPRESSINR"/>
</dbReference>
<dbReference type="Pfam" id="PF00001">
    <property type="entry name" value="7tm_1"/>
    <property type="match status" value="1"/>
</dbReference>
<dbReference type="Gene3D" id="1.20.1070.10">
    <property type="entry name" value="Rhodopsin 7-helix transmembrane proteins"/>
    <property type="match status" value="1"/>
</dbReference>
<dbReference type="EMBL" id="JRES01000091">
    <property type="protein sequence ID" value="KNC34201.1"/>
    <property type="molecule type" value="Genomic_DNA"/>
</dbReference>
<dbReference type="InterPro" id="IPR000276">
    <property type="entry name" value="GPCR_Rhodpsn"/>
</dbReference>
<protein>
    <submittedName>
        <fullName evidence="12">Cardioacceleratory peptide receptor</fullName>
    </submittedName>
</protein>
<evidence type="ECO:0000256" key="9">
    <source>
        <dbReference type="ARBA" id="ARBA00023224"/>
    </source>
</evidence>
<evidence type="ECO:0000256" key="1">
    <source>
        <dbReference type="ARBA" id="ARBA00004651"/>
    </source>
</evidence>
<evidence type="ECO:0000256" key="2">
    <source>
        <dbReference type="ARBA" id="ARBA00022475"/>
    </source>
</evidence>
<dbReference type="FunFam" id="1.20.1070.10:FF:000188">
    <property type="entry name" value="Neuropeptide S receptor"/>
    <property type="match status" value="1"/>
</dbReference>
<keyword evidence="4 10" id="KW-1133">Transmembrane helix</keyword>
<dbReference type="PANTHER" id="PTHR24224:SF6">
    <property type="entry name" value="CARDIOACCELERATORY PEPTIDE RECEPTOR-RELATED"/>
    <property type="match status" value="1"/>
</dbReference>
<feature type="domain" description="G-protein coupled receptors family 1 profile" evidence="11">
    <location>
        <begin position="344"/>
        <end position="609"/>
    </location>
</feature>
<dbReference type="OrthoDB" id="5987909at2759"/>
<dbReference type="PROSITE" id="PS50262">
    <property type="entry name" value="G_PROTEIN_RECEP_F1_2"/>
    <property type="match status" value="1"/>
</dbReference>
<evidence type="ECO:0000256" key="10">
    <source>
        <dbReference type="RuleBase" id="RU046427"/>
    </source>
</evidence>
<dbReference type="PANTHER" id="PTHR24224">
    <property type="entry name" value="CARDIOACCELERATORY PEPTIDE RECEPTOR-RELATED"/>
    <property type="match status" value="1"/>
</dbReference>
<keyword evidence="8 10" id="KW-0325">Glycoprotein</keyword>
<feature type="transmembrane region" description="Helical" evidence="10">
    <location>
        <begin position="332"/>
        <end position="354"/>
    </location>
</feature>
<evidence type="ECO:0000313" key="13">
    <source>
        <dbReference type="Proteomes" id="UP000037069"/>
    </source>
</evidence>
<dbReference type="Proteomes" id="UP000037069">
    <property type="component" value="Unassembled WGS sequence"/>
</dbReference>
<keyword evidence="7 10" id="KW-0675">Receptor</keyword>
<evidence type="ECO:0000256" key="4">
    <source>
        <dbReference type="ARBA" id="ARBA00022989"/>
    </source>
</evidence>
<sequence length="698" mass="78289">MLNYQQKWPLQSDKNSQERKQYNNINKSKYKYLQTQLSAVLFFTLNQCYFCCHYYCNHYGCSYKQQTTKITKTTECNTLLQTLRSKKMLTAFLPAAAVLLSSATSTFTTTNEQQYQPYQQQQQQNHWSARLQRVYGEQQESAFYHQLFATKPTMLPQLVLDDVQINENVVMNTTTTTYFPPAFSHVVLAPPKTPTTRSPFFTFATATAAAAAATSTTSAITAVTSTLAKTTANPTMTTQPSPTMPYSVLLSSSPALPSSATSSLAAISAMGTSTATPMFFEGDLLPAVLINNIDINNNRNNTTMSLGGAGVNIDDDDDNLNSFYFYETEQFAVLWILFTVIVLGNSAVLFVMFLNKNRKSRMNYFIKQLALADLCVGLLNVLTDIIWRITISWRAGNVACKLIRFSQVCVTYSSTYVLVAMSIDRYDAITHPMNFSKSWKRARHLVAGAWIVSALFSLPILMLYEEKLIQGQTQCWIELGSPWAWQVYMSLVSATLFAFPALIISACYAIIVKTIWAKGSIFVPAERAGFSNANARRASSRGIIPRAKVKTVKMTFVIVIVFIVCWSPYIIFDLLQVFGHIPQTQTNIAIATFIQSLAPLNSAANPLIYCLFSSTVFRTLSRFPPFKWFTCCCKSYRHNSTQTRCNTVGRRLHNSCDSMRTLTTSLTVSRRSNKGTTRVIICERPKSNSINHNAMSEV</sequence>
<dbReference type="AlphaFoldDB" id="A0A0L0CPL6"/>
<dbReference type="GO" id="GO:0005000">
    <property type="term" value="F:vasopressin receptor activity"/>
    <property type="evidence" value="ECO:0007669"/>
    <property type="project" value="InterPro"/>
</dbReference>
<keyword evidence="2" id="KW-1003">Cell membrane</keyword>